<comment type="caution">
    <text evidence="8">The sequence shown here is derived from an EMBL/GenBank/DDBJ whole genome shotgun (WGS) entry which is preliminary data.</text>
</comment>
<keyword evidence="4" id="KW-0143">Chaperone</keyword>
<evidence type="ECO:0000256" key="6">
    <source>
        <dbReference type="ARBA" id="ARBA00093785"/>
    </source>
</evidence>
<evidence type="ECO:0000313" key="8">
    <source>
        <dbReference type="EMBL" id="KOR76484.1"/>
    </source>
</evidence>
<keyword evidence="3" id="KW-1005">Bacterial flagellum biogenesis</keyword>
<dbReference type="OrthoDB" id="2665869at2"/>
<comment type="subcellular location">
    <subcellularLocation>
        <location evidence="1">Cytoplasm</location>
        <location evidence="1">Cytosol</location>
    </subcellularLocation>
</comment>
<proteinExistence type="inferred from homology"/>
<dbReference type="AlphaFoldDB" id="A0A0M1N3E8"/>
<evidence type="ECO:0000256" key="3">
    <source>
        <dbReference type="ARBA" id="ARBA00022795"/>
    </source>
</evidence>
<dbReference type="InterPro" id="IPR008622">
    <property type="entry name" value="FliT"/>
</dbReference>
<keyword evidence="2" id="KW-0963">Cytoplasm</keyword>
<comment type="similarity">
    <text evidence="6">Belongs to the bacillales FliT family.</text>
</comment>
<protein>
    <recommendedName>
        <fullName evidence="7">Flagellar protein FliT</fullName>
    </recommendedName>
</protein>
<evidence type="ECO:0000256" key="4">
    <source>
        <dbReference type="ARBA" id="ARBA00023186"/>
    </source>
</evidence>
<reference evidence="9" key="1">
    <citation type="submission" date="2015-08" db="EMBL/GenBank/DDBJ databases">
        <title>Genome sequencing project for genomic taxonomy and phylogenomics of Bacillus-like bacteria.</title>
        <authorList>
            <person name="Liu B."/>
            <person name="Wang J."/>
            <person name="Zhu Y."/>
            <person name="Liu G."/>
            <person name="Chen Q."/>
            <person name="Chen Z."/>
            <person name="Lan J."/>
            <person name="Che J."/>
            <person name="Ge C."/>
            <person name="Shi H."/>
            <person name="Pan Z."/>
            <person name="Liu X."/>
        </authorList>
    </citation>
    <scope>NUCLEOTIDE SEQUENCE [LARGE SCALE GENOMIC DNA]</scope>
    <source>
        <strain evidence="9">FJAT-22460</strain>
    </source>
</reference>
<evidence type="ECO:0000313" key="9">
    <source>
        <dbReference type="Proteomes" id="UP000036932"/>
    </source>
</evidence>
<sequence length="111" mass="13136">MDNLIQELEKLCFAIISRIGEVSYEELLEYTEKRQPVLDKMAIMISENPLTPDQKKGVKNILQNDQEIQSRMIDYKLEASNWLRQRDAVKVQRNAYESSYSFDSMIMDQRK</sequence>
<evidence type="ECO:0000256" key="5">
    <source>
        <dbReference type="ARBA" id="ARBA00093765"/>
    </source>
</evidence>
<dbReference type="PATRIC" id="fig|1705565.3.peg.1651"/>
<evidence type="ECO:0000256" key="7">
    <source>
        <dbReference type="ARBA" id="ARBA00093797"/>
    </source>
</evidence>
<dbReference type="EMBL" id="LIUT01000008">
    <property type="protein sequence ID" value="KOR76484.1"/>
    <property type="molecule type" value="Genomic_DNA"/>
</dbReference>
<comment type="function">
    <text evidence="5">May act as an export chaperone for the filament capping protein FliD.</text>
</comment>
<dbReference type="Proteomes" id="UP000036932">
    <property type="component" value="Unassembled WGS sequence"/>
</dbReference>
<evidence type="ECO:0000256" key="1">
    <source>
        <dbReference type="ARBA" id="ARBA00004514"/>
    </source>
</evidence>
<keyword evidence="9" id="KW-1185">Reference proteome</keyword>
<dbReference type="RefSeq" id="WP_054405534.1">
    <property type="nucleotide sequence ID" value="NZ_LIUT01000008.1"/>
</dbReference>
<evidence type="ECO:0000256" key="2">
    <source>
        <dbReference type="ARBA" id="ARBA00022490"/>
    </source>
</evidence>
<dbReference type="Pfam" id="PF05400">
    <property type="entry name" value="FliT"/>
    <property type="match status" value="1"/>
</dbReference>
<organism evidence="8 9">
    <name type="scientific">Paenibacillus solani</name>
    <dbReference type="NCBI Taxonomy" id="1705565"/>
    <lineage>
        <taxon>Bacteria</taxon>
        <taxon>Bacillati</taxon>
        <taxon>Bacillota</taxon>
        <taxon>Bacilli</taxon>
        <taxon>Bacillales</taxon>
        <taxon>Paenibacillaceae</taxon>
        <taxon>Paenibacillus</taxon>
    </lineage>
</organism>
<accession>A0A0M1N3E8</accession>
<gene>
    <name evidence="8" type="ORF">AM231_27130</name>
</gene>
<name>A0A0M1N3E8_9BACL</name>